<keyword evidence="1" id="KW-0472">Membrane</keyword>
<gene>
    <name evidence="2" type="ORF">B5E75_03120</name>
</gene>
<name>A0A1Y4T0Q7_9FIRM</name>
<proteinExistence type="predicted"/>
<dbReference type="Proteomes" id="UP000195305">
    <property type="component" value="Unassembled WGS sequence"/>
</dbReference>
<dbReference type="EMBL" id="NFLJ01000006">
    <property type="protein sequence ID" value="OUQ35786.1"/>
    <property type="molecule type" value="Genomic_DNA"/>
</dbReference>
<keyword evidence="3" id="KW-1185">Reference proteome</keyword>
<evidence type="ECO:0008006" key="4">
    <source>
        <dbReference type="Google" id="ProtNLM"/>
    </source>
</evidence>
<evidence type="ECO:0000256" key="1">
    <source>
        <dbReference type="SAM" id="Phobius"/>
    </source>
</evidence>
<feature type="transmembrane region" description="Helical" evidence="1">
    <location>
        <begin position="193"/>
        <end position="210"/>
    </location>
</feature>
<accession>A0A1Y4T0Q7</accession>
<keyword evidence="1" id="KW-1133">Transmembrane helix</keyword>
<organism evidence="2 3">
    <name type="scientific">Massilimicrobiota timonensis</name>
    <dbReference type="NCBI Taxonomy" id="1776392"/>
    <lineage>
        <taxon>Bacteria</taxon>
        <taxon>Bacillati</taxon>
        <taxon>Bacillota</taxon>
        <taxon>Erysipelotrichia</taxon>
        <taxon>Erysipelotrichales</taxon>
        <taxon>Erysipelotrichaceae</taxon>
        <taxon>Massilimicrobiota</taxon>
    </lineage>
</organism>
<sequence length="307" mass="35702">MNNSFGEIRVYYGSDKLKVYQELTTPISLTNINKMRNINGIKSVSPFYEFYGTINNISVVVQSYNNNLFSKTKDTLNKDSQTIISNHLYETIKHKSTIELETDSKQTIKIGAVLEKQVMNRYSNSGENIIYFPLEYFKDKDYPVYMVLLNIEEDANIDEVYDALKRVDNDLTIYSPIGIEQLKTFNKSIVEKISQFSFIILLMVFLFIIYDRSKELFHQKKELALLKANGSSSMQTLKILFLRYIKEIILIDIIVSLSICLFIMIFNFKNQLLILKMILLLISINIMIIFIPICLSLILVNKREVIL</sequence>
<feature type="transmembrane region" description="Helical" evidence="1">
    <location>
        <begin position="248"/>
        <end position="268"/>
    </location>
</feature>
<evidence type="ECO:0000313" key="2">
    <source>
        <dbReference type="EMBL" id="OUQ35786.1"/>
    </source>
</evidence>
<keyword evidence="1" id="KW-0812">Transmembrane</keyword>
<feature type="transmembrane region" description="Helical" evidence="1">
    <location>
        <begin position="274"/>
        <end position="300"/>
    </location>
</feature>
<reference evidence="2 3" key="1">
    <citation type="journal article" date="2018" name="BMC Genomics">
        <title>Whole genome sequencing and function prediction of 133 gut anaerobes isolated from chicken caecum in pure cultures.</title>
        <authorList>
            <person name="Medvecky M."/>
            <person name="Cejkova D."/>
            <person name="Polansky O."/>
            <person name="Karasova D."/>
            <person name="Kubasova T."/>
            <person name="Cizek A."/>
            <person name="Rychlik I."/>
        </authorList>
    </citation>
    <scope>NUCLEOTIDE SEQUENCE [LARGE SCALE GENOMIC DNA]</scope>
    <source>
        <strain evidence="2 3">An13</strain>
    </source>
</reference>
<protein>
    <recommendedName>
        <fullName evidence="4">ABC3 transporter permease protein domain-containing protein</fullName>
    </recommendedName>
</protein>
<dbReference type="RefSeq" id="WP_087357333.1">
    <property type="nucleotide sequence ID" value="NZ_NFLJ01000006.1"/>
</dbReference>
<evidence type="ECO:0000313" key="3">
    <source>
        <dbReference type="Proteomes" id="UP000195305"/>
    </source>
</evidence>
<comment type="caution">
    <text evidence="2">The sequence shown here is derived from an EMBL/GenBank/DDBJ whole genome shotgun (WGS) entry which is preliminary data.</text>
</comment>
<dbReference type="AlphaFoldDB" id="A0A1Y4T0Q7"/>